<dbReference type="Gene3D" id="1.10.443.10">
    <property type="entry name" value="Intergrase catalytic core"/>
    <property type="match status" value="1"/>
</dbReference>
<name>A0AAP5PA86_9LACT</name>
<dbReference type="SUPFAM" id="SSF56349">
    <property type="entry name" value="DNA breaking-rejoining enzymes"/>
    <property type="match status" value="1"/>
</dbReference>
<evidence type="ECO:0000256" key="1">
    <source>
        <dbReference type="ARBA" id="ARBA00023172"/>
    </source>
</evidence>
<comment type="caution">
    <text evidence="3">The sequence shown here is derived from an EMBL/GenBank/DDBJ whole genome shotgun (WGS) entry which is preliminary data.</text>
</comment>
<protein>
    <submittedName>
        <fullName evidence="3">Tyrosine-type recombinase/integrase</fullName>
    </submittedName>
</protein>
<reference evidence="3" key="1">
    <citation type="submission" date="2023-03" db="EMBL/GenBank/DDBJ databases">
        <authorList>
            <person name="Shen W."/>
            <person name="Cai J."/>
        </authorList>
    </citation>
    <scope>NUCLEOTIDE SEQUENCE</scope>
    <source>
        <strain evidence="3">Y37</strain>
    </source>
</reference>
<dbReference type="InterPro" id="IPR011010">
    <property type="entry name" value="DNA_brk_join_enz"/>
</dbReference>
<proteinExistence type="predicted"/>
<dbReference type="RefSeq" id="WP_052772644.1">
    <property type="nucleotide sequence ID" value="NZ_JARQCI010000004.1"/>
</dbReference>
<dbReference type="EMBL" id="JARQDL010000004">
    <property type="protein sequence ID" value="MDT2945557.1"/>
    <property type="molecule type" value="Genomic_DNA"/>
</dbReference>
<dbReference type="AlphaFoldDB" id="A0AAP5PA86"/>
<keyword evidence="1" id="KW-0233">DNA recombination</keyword>
<evidence type="ECO:0000313" key="3">
    <source>
        <dbReference type="EMBL" id="MDT2945557.1"/>
    </source>
</evidence>
<dbReference type="Pfam" id="PF00589">
    <property type="entry name" value="Phage_integrase"/>
    <property type="match status" value="1"/>
</dbReference>
<dbReference type="GO" id="GO:0015074">
    <property type="term" value="P:DNA integration"/>
    <property type="evidence" value="ECO:0007669"/>
    <property type="project" value="InterPro"/>
</dbReference>
<evidence type="ECO:0000313" key="4">
    <source>
        <dbReference type="Proteomes" id="UP001250218"/>
    </source>
</evidence>
<organism evidence="3 4">
    <name type="scientific">Lactococcus lactis</name>
    <dbReference type="NCBI Taxonomy" id="1358"/>
    <lineage>
        <taxon>Bacteria</taxon>
        <taxon>Bacillati</taxon>
        <taxon>Bacillota</taxon>
        <taxon>Bacilli</taxon>
        <taxon>Lactobacillales</taxon>
        <taxon>Streptococcaceae</taxon>
        <taxon>Lactococcus</taxon>
    </lineage>
</organism>
<sequence>MEGNLDYHGNKIIDQGKTRETKTKAVTREVDINSRAIVIYEEACTLSTNSDFIFTTKNGNPLQPTAIDSFLRNNKEKMGIPKDKRISTHIFRHTHISKLAELEVPLYVIQRRVGHSSSKITEKMKEKTRNLLEFL</sequence>
<dbReference type="Proteomes" id="UP001250218">
    <property type="component" value="Unassembled WGS sequence"/>
</dbReference>
<dbReference type="GO" id="GO:0006310">
    <property type="term" value="P:DNA recombination"/>
    <property type="evidence" value="ECO:0007669"/>
    <property type="project" value="UniProtKB-KW"/>
</dbReference>
<dbReference type="GO" id="GO:0003677">
    <property type="term" value="F:DNA binding"/>
    <property type="evidence" value="ECO:0007669"/>
    <property type="project" value="InterPro"/>
</dbReference>
<feature type="domain" description="Tyr recombinase" evidence="2">
    <location>
        <begin position="1"/>
        <end position="135"/>
    </location>
</feature>
<evidence type="ECO:0000259" key="2">
    <source>
        <dbReference type="PROSITE" id="PS51898"/>
    </source>
</evidence>
<accession>A0AAP5PA86</accession>
<gene>
    <name evidence="3" type="ORF">P7I04_05820</name>
</gene>
<dbReference type="InterPro" id="IPR013762">
    <property type="entry name" value="Integrase-like_cat_sf"/>
</dbReference>
<dbReference type="InterPro" id="IPR002104">
    <property type="entry name" value="Integrase_catalytic"/>
</dbReference>
<dbReference type="PROSITE" id="PS51898">
    <property type="entry name" value="TYR_RECOMBINASE"/>
    <property type="match status" value="1"/>
</dbReference>